<organism evidence="1">
    <name type="scientific">Chryseobacterium indologenes</name>
    <name type="common">Flavobacterium indologenes</name>
    <dbReference type="NCBI Taxonomy" id="253"/>
    <lineage>
        <taxon>Bacteria</taxon>
        <taxon>Pseudomonadati</taxon>
        <taxon>Bacteroidota</taxon>
        <taxon>Flavobacteriia</taxon>
        <taxon>Flavobacteriales</taxon>
        <taxon>Weeksellaceae</taxon>
        <taxon>Chryseobacterium group</taxon>
        <taxon>Chryseobacterium</taxon>
    </lineage>
</organism>
<dbReference type="EMBL" id="CP035532">
    <property type="protein sequence ID" value="QBA22109.1"/>
    <property type="molecule type" value="Genomic_DNA"/>
</dbReference>
<name>A0A411DP10_CHRID</name>
<evidence type="ECO:0000313" key="1">
    <source>
        <dbReference type="EMBL" id="QBA22109.1"/>
    </source>
</evidence>
<accession>A0A411DP10</accession>
<proteinExistence type="predicted"/>
<protein>
    <submittedName>
        <fullName evidence="1">Uncharacterized protein</fullName>
    </submittedName>
</protein>
<gene>
    <name evidence="1" type="ORF">EU348_13280</name>
</gene>
<sequence length="232" mass="23702">MKKKLISGALLFSITIYGQVGIKTDTPQKSLHVNGSLQITNEFNVGGDASKAGSAGSAGQILVSQGAGAPPTWNSLQGLSGQSSIAFNVFSTGKSVNGSTTFNSIPGLNYTYIAPADGVLLIQANVYTALGANSGSGSLVFSNTQIAIKVNGTETFFGMSTPIGSGNPPAAMNPETTVIIGKINVTKGAAYAFDVVAKDVYKFSGTTGAYAGTFNWSTYSSQSSIVATLITN</sequence>
<dbReference type="AlphaFoldDB" id="A0A411DP10"/>
<reference evidence="1" key="1">
    <citation type="submission" date="2019-01" db="EMBL/GenBank/DDBJ databases">
        <title>Whole Genome Sequencing for Putative Detection of Antimicrobial Resistance and Potential Virulence Factors in Chryseobacterium indologenes isolated from Nile Tilapia in Tanzania.</title>
        <authorList>
            <person name="Mwega E."/>
            <person name="Mutoloki S."/>
            <person name="Mugimba K."/>
            <person name="Colquhoun D."/>
            <person name="Mdegela R."/>
            <person name="Evensen O."/>
            <person name="Wasteson Y."/>
        </authorList>
    </citation>
    <scope>NUCLEOTIDE SEQUENCE [LARGE SCALE GENOMIC DNA]</scope>
    <source>
        <strain evidence="1">StR 01</strain>
    </source>
</reference>